<proteinExistence type="predicted"/>
<evidence type="ECO:0000313" key="3">
    <source>
        <dbReference type="Proteomes" id="UP000601223"/>
    </source>
</evidence>
<sequence>MTAGENDKHDDLPGLRELARRGLLAAYVAAASAQERRRLRVEAYDLLLVLVFGQLTRNLELRRGHRGCARGVRHLADECLDRFHDDMNAVLDDLFANARIPIQNLEGWVRRRLTHATVDAYRRRRGERGALQRPRVPGWLAERLGGRADLAALAVEMLEWVGVEATAGAQDWPVDAWAQARAARTGEDLDKARRAVTEDVALVLTAMRGRPRWFADYVERPLGRKRPAPATGDADARSTEEGGHGGQDSLRDLAALAFAALELRLARGEEPRAAVSEVLRTVFAAGSGRESLDRLPGASAGADEWVLAQLADPAAVARITDAVLALLPGQPG</sequence>
<accession>A0A8J3JN48</accession>
<comment type="caution">
    <text evidence="2">The sequence shown here is derived from an EMBL/GenBank/DDBJ whole genome shotgun (WGS) entry which is preliminary data.</text>
</comment>
<keyword evidence="3" id="KW-1185">Reference proteome</keyword>
<gene>
    <name evidence="2" type="ORF">Cba03nite_50560</name>
</gene>
<reference evidence="2 3" key="1">
    <citation type="submission" date="2021-01" db="EMBL/GenBank/DDBJ databases">
        <title>Whole genome shotgun sequence of Catellatospora bangladeshensis NBRC 107357.</title>
        <authorList>
            <person name="Komaki H."/>
            <person name="Tamura T."/>
        </authorList>
    </citation>
    <scope>NUCLEOTIDE SEQUENCE [LARGE SCALE GENOMIC DNA]</scope>
    <source>
        <strain evidence="2 3">NBRC 107357</strain>
    </source>
</reference>
<protein>
    <submittedName>
        <fullName evidence="2">Uncharacterized protein</fullName>
    </submittedName>
</protein>
<evidence type="ECO:0000256" key="1">
    <source>
        <dbReference type="SAM" id="MobiDB-lite"/>
    </source>
</evidence>
<dbReference type="Proteomes" id="UP000601223">
    <property type="component" value="Unassembled WGS sequence"/>
</dbReference>
<feature type="compositionally biased region" description="Basic and acidic residues" evidence="1">
    <location>
        <begin position="234"/>
        <end position="243"/>
    </location>
</feature>
<dbReference type="RefSeq" id="WP_203750886.1">
    <property type="nucleotide sequence ID" value="NZ_BONF01000030.1"/>
</dbReference>
<feature type="region of interest" description="Disordered" evidence="1">
    <location>
        <begin position="224"/>
        <end position="246"/>
    </location>
</feature>
<dbReference type="EMBL" id="BONF01000030">
    <property type="protein sequence ID" value="GIF83707.1"/>
    <property type="molecule type" value="Genomic_DNA"/>
</dbReference>
<dbReference type="AlphaFoldDB" id="A0A8J3JN48"/>
<evidence type="ECO:0000313" key="2">
    <source>
        <dbReference type="EMBL" id="GIF83707.1"/>
    </source>
</evidence>
<organism evidence="2 3">
    <name type="scientific">Catellatospora bangladeshensis</name>
    <dbReference type="NCBI Taxonomy" id="310355"/>
    <lineage>
        <taxon>Bacteria</taxon>
        <taxon>Bacillati</taxon>
        <taxon>Actinomycetota</taxon>
        <taxon>Actinomycetes</taxon>
        <taxon>Micromonosporales</taxon>
        <taxon>Micromonosporaceae</taxon>
        <taxon>Catellatospora</taxon>
    </lineage>
</organism>
<name>A0A8J3JN48_9ACTN</name>